<protein>
    <recommendedName>
        <fullName evidence="1">HTH luxR-type domain-containing protein</fullName>
    </recommendedName>
</protein>
<feature type="domain" description="HTH luxR-type" evidence="1">
    <location>
        <begin position="55"/>
        <end position="109"/>
    </location>
</feature>
<organism evidence="2 3">
    <name type="scientific">Enhygromyxa salina</name>
    <dbReference type="NCBI Taxonomy" id="215803"/>
    <lineage>
        <taxon>Bacteria</taxon>
        <taxon>Pseudomonadati</taxon>
        <taxon>Myxococcota</taxon>
        <taxon>Polyangia</taxon>
        <taxon>Nannocystales</taxon>
        <taxon>Nannocystaceae</taxon>
        <taxon>Enhygromyxa</taxon>
    </lineage>
</organism>
<evidence type="ECO:0000313" key="2">
    <source>
        <dbReference type="EMBL" id="PRQ03150.1"/>
    </source>
</evidence>
<dbReference type="EMBL" id="PVNL01000110">
    <property type="protein sequence ID" value="PRQ03150.1"/>
    <property type="molecule type" value="Genomic_DNA"/>
</dbReference>
<dbReference type="SUPFAM" id="SSF46894">
    <property type="entry name" value="C-terminal effector domain of the bipartite response regulators"/>
    <property type="match status" value="1"/>
</dbReference>
<dbReference type="GO" id="GO:0003677">
    <property type="term" value="F:DNA binding"/>
    <property type="evidence" value="ECO:0007669"/>
    <property type="project" value="InterPro"/>
</dbReference>
<dbReference type="AlphaFoldDB" id="A0A2S9YDF8"/>
<comment type="caution">
    <text evidence="2">The sequence shown here is derived from an EMBL/GenBank/DDBJ whole genome shotgun (WGS) entry which is preliminary data.</text>
</comment>
<dbReference type="InterPro" id="IPR000792">
    <property type="entry name" value="Tscrpt_reg_LuxR_C"/>
</dbReference>
<dbReference type="Pfam" id="PF00196">
    <property type="entry name" value="GerE"/>
    <property type="match status" value="1"/>
</dbReference>
<dbReference type="GO" id="GO:0006355">
    <property type="term" value="P:regulation of DNA-templated transcription"/>
    <property type="evidence" value="ECO:0007669"/>
    <property type="project" value="InterPro"/>
</dbReference>
<dbReference type="InterPro" id="IPR036388">
    <property type="entry name" value="WH-like_DNA-bd_sf"/>
</dbReference>
<gene>
    <name evidence="2" type="ORF">ENSA7_54210</name>
</gene>
<dbReference type="RefSeq" id="WP_106092303.1">
    <property type="nucleotide sequence ID" value="NZ_PVNL01000110.1"/>
</dbReference>
<dbReference type="Proteomes" id="UP000238823">
    <property type="component" value="Unassembled WGS sequence"/>
</dbReference>
<dbReference type="InterPro" id="IPR016032">
    <property type="entry name" value="Sig_transdc_resp-reg_C-effctor"/>
</dbReference>
<reference evidence="2 3" key="1">
    <citation type="submission" date="2018-03" db="EMBL/GenBank/DDBJ databases">
        <title>Draft Genome Sequences of the Obligatory Marine Myxobacteria Enhygromyxa salina SWB007.</title>
        <authorList>
            <person name="Poehlein A."/>
            <person name="Moghaddam J.A."/>
            <person name="Harms H."/>
            <person name="Alanjari M."/>
            <person name="Koenig G.M."/>
            <person name="Daniel R."/>
            <person name="Schaeberle T.F."/>
        </authorList>
    </citation>
    <scope>NUCLEOTIDE SEQUENCE [LARGE SCALE GENOMIC DNA]</scope>
    <source>
        <strain evidence="2 3">SWB007</strain>
    </source>
</reference>
<dbReference type="OrthoDB" id="135231at2"/>
<accession>A0A2S9YDF8</accession>
<sequence>MHAATRLHPTVRCDAPLPLARTLACPPPQGKEEEHAIRTSELIGRLVDVLVSTFSLTAYEEQVVHHVLFGRSSGAIAWRLGIRETAVHKHMHRILFKTRCDERRDLYDLSLRLAARIGAGGRPWTGTGAGHAA</sequence>
<proteinExistence type="predicted"/>
<dbReference type="Gene3D" id="1.10.10.10">
    <property type="entry name" value="Winged helix-like DNA-binding domain superfamily/Winged helix DNA-binding domain"/>
    <property type="match status" value="1"/>
</dbReference>
<name>A0A2S9YDF8_9BACT</name>
<evidence type="ECO:0000259" key="1">
    <source>
        <dbReference type="Pfam" id="PF00196"/>
    </source>
</evidence>
<evidence type="ECO:0000313" key="3">
    <source>
        <dbReference type="Proteomes" id="UP000238823"/>
    </source>
</evidence>